<dbReference type="InterPro" id="IPR058880">
    <property type="entry name" value="PglZ_N"/>
</dbReference>
<evidence type="ECO:0000259" key="3">
    <source>
        <dbReference type="Pfam" id="PF25863"/>
    </source>
</evidence>
<name>A0ABY8PZU2_9ACTN</name>
<dbReference type="Pfam" id="PF25861">
    <property type="entry name" value="PglZ_2nd"/>
    <property type="match status" value="1"/>
</dbReference>
<dbReference type="InterPro" id="IPR058882">
    <property type="entry name" value="PglZ_C"/>
</dbReference>
<evidence type="ECO:0000313" key="4">
    <source>
        <dbReference type="EMBL" id="WGT47975.1"/>
    </source>
</evidence>
<feature type="domain" description="Alkaline phosphatase-like protein PglZ C-terminal" evidence="3">
    <location>
        <begin position="773"/>
        <end position="873"/>
    </location>
</feature>
<dbReference type="Proteomes" id="UP001244136">
    <property type="component" value="Chromosome"/>
</dbReference>
<proteinExistence type="predicted"/>
<feature type="domain" description="Alkaline phosphatase-like protein PglZ second" evidence="1">
    <location>
        <begin position="187"/>
        <end position="315"/>
    </location>
</feature>
<protein>
    <submittedName>
        <fullName evidence="4">BREX-2 system phosphatase PglZ</fullName>
    </submittedName>
</protein>
<dbReference type="InterPro" id="IPR047992">
    <property type="entry name" value="BREX_PglZ"/>
</dbReference>
<feature type="domain" description="Alkaline phosphatase-like protein PglZ N-terminal" evidence="2">
    <location>
        <begin position="6"/>
        <end position="101"/>
    </location>
</feature>
<dbReference type="RefSeq" id="WP_281145639.1">
    <property type="nucleotide sequence ID" value="NZ_CP123967.1"/>
</dbReference>
<accession>A0ABY8PZU2</accession>
<dbReference type="EMBL" id="CP123967">
    <property type="protein sequence ID" value="WGT47975.1"/>
    <property type="molecule type" value="Genomic_DNA"/>
</dbReference>
<dbReference type="InterPro" id="IPR058881">
    <property type="entry name" value="PglZ_2nd"/>
</dbReference>
<sequence>MAVSEVRTVAVSPAMVQQWAVDLLKTDAQLLLLRARPEWSHGDARVGDQNVRVLPGVSQLAVLDILETLADDERAVVLTDRPSDDLGDAVLARAYRQQVQLPDEWQAVPRLFAGTSVVGRDLRRLDWAATALLDHQPPGGWPRSPEPVLTAGHAVGCLLAQVLGLGPTPQLDDVTLLTSLGRRDVRAAWVAVDDGLRGHLIGWAETELGEPAALALQIAQSNEHITPLAVGLALDVLWPEDGRAPTEAQAAARVRVERFVGGTPVPVDSAKAVARFAKAAVLRLEIDDAPELGIALQQAKALLGDLDWAMGAEESTILAPGYLARVRALADALTDGDDQAVEDALARVAEHRDAGTSQAPTMAVRLHRWLATDEAPTPSLGADLQRQLSDGAWVDAAVGAVWHGSTDPDVTHAYGELLRRVRERRGERDRIAASRLRQVNAPDVEGAIGVERLLADVVAPWRRRGGALLVVLDGMSGAIATSLAAEVARLGLIEWVPAETHGRQGVVAALPSLTAISRTSLFCGQVQSGALDDEKRGLAKRFRDARLFHKNDLRSQGGAALPADVSEAVQDHAVPVVGVVINAIDDATHKNDTSAWNWDLNSLQPLRALLDAAASAGRAIILTSDHGHVVERGTEALSVPGADSRWRSVGTDAVVEGEVLVSGERVVAPGDQAVLLWRDDARYGPRHSGYHGGASLAELTIPVLVFQGATVTNGAPGWEQAAPQVPLWWNDPIRLATPVEAVPRQKPKPQRPAPSGPDALFEVDAPSDAPVAQVGLVEAMLASDTFREQKRRAGRHALADAKTAAVVRALVERGNRAHQDTIAAAAGIAAGQFGQIFAAVKRLLNVDGYSVVELDTDGKTIRLDEKLLREQFEVTT</sequence>
<evidence type="ECO:0000259" key="2">
    <source>
        <dbReference type="Pfam" id="PF25862"/>
    </source>
</evidence>
<reference evidence="4 5" key="1">
    <citation type="journal article" date="2008" name="Int. J. Syst. Evol. Microbiol.">
        <title>Tessaracoccus flavescens sp. nov., isolated from marine sediment.</title>
        <authorList>
            <person name="Lee D.W."/>
            <person name="Lee S.D."/>
        </authorList>
    </citation>
    <scope>NUCLEOTIDE SEQUENCE [LARGE SCALE GENOMIC DNA]</scope>
    <source>
        <strain evidence="4 5">T21</strain>
    </source>
</reference>
<dbReference type="NCBIfam" id="NF033446">
    <property type="entry name" value="BREX_PglZ_2"/>
    <property type="match status" value="1"/>
</dbReference>
<keyword evidence="5" id="KW-1185">Reference proteome</keyword>
<dbReference type="Pfam" id="PF25862">
    <property type="entry name" value="PglZ_1st"/>
    <property type="match status" value="1"/>
</dbReference>
<gene>
    <name evidence="4" type="primary">pglZ</name>
    <name evidence="4" type="ORF">QH948_04200</name>
</gene>
<evidence type="ECO:0000313" key="5">
    <source>
        <dbReference type="Proteomes" id="UP001244136"/>
    </source>
</evidence>
<dbReference type="Pfam" id="PF25863">
    <property type="entry name" value="PglZ_C"/>
    <property type="match status" value="1"/>
</dbReference>
<dbReference type="Pfam" id="PF08665">
    <property type="entry name" value="PglZ"/>
    <property type="match status" value="1"/>
</dbReference>
<evidence type="ECO:0000259" key="1">
    <source>
        <dbReference type="Pfam" id="PF25861"/>
    </source>
</evidence>
<organism evidence="4 5">
    <name type="scientific">Tessaracoccus lacteus</name>
    <dbReference type="NCBI Taxonomy" id="3041766"/>
    <lineage>
        <taxon>Bacteria</taxon>
        <taxon>Bacillati</taxon>
        <taxon>Actinomycetota</taxon>
        <taxon>Actinomycetes</taxon>
        <taxon>Propionibacteriales</taxon>
        <taxon>Propionibacteriaceae</taxon>
        <taxon>Tessaracoccus</taxon>
    </lineage>
</organism>